<feature type="domain" description="J" evidence="2">
    <location>
        <begin position="83"/>
        <end position="147"/>
    </location>
</feature>
<dbReference type="Proteomes" id="UP000054399">
    <property type="component" value="Unassembled WGS sequence"/>
</dbReference>
<gene>
    <name evidence="3" type="ORF">I308_106584</name>
</gene>
<dbReference type="Gene3D" id="1.10.287.110">
    <property type="entry name" value="DnaJ domain"/>
    <property type="match status" value="1"/>
</dbReference>
<accession>A0ABR3BLK2</accession>
<dbReference type="CDD" id="cd06257">
    <property type="entry name" value="DnaJ"/>
    <property type="match status" value="1"/>
</dbReference>
<dbReference type="Pfam" id="PF00226">
    <property type="entry name" value="DnaJ"/>
    <property type="match status" value="1"/>
</dbReference>
<comment type="caution">
    <text evidence="3">The sequence shown here is derived from an EMBL/GenBank/DDBJ whole genome shotgun (WGS) entry which is preliminary data.</text>
</comment>
<dbReference type="PRINTS" id="PR00625">
    <property type="entry name" value="JDOMAIN"/>
</dbReference>
<dbReference type="InterPro" id="IPR036869">
    <property type="entry name" value="J_dom_sf"/>
</dbReference>
<dbReference type="PANTHER" id="PTHR43908:SF3">
    <property type="entry name" value="AT29763P-RELATED"/>
    <property type="match status" value="1"/>
</dbReference>
<feature type="compositionally biased region" description="Low complexity" evidence="1">
    <location>
        <begin position="35"/>
        <end position="52"/>
    </location>
</feature>
<dbReference type="EMBL" id="ATAM02000014">
    <property type="protein sequence ID" value="KAL0240334.1"/>
    <property type="molecule type" value="Genomic_DNA"/>
</dbReference>
<proteinExistence type="predicted"/>
<evidence type="ECO:0000256" key="1">
    <source>
        <dbReference type="SAM" id="MobiDB-lite"/>
    </source>
</evidence>
<reference evidence="3" key="1">
    <citation type="submission" date="2015-01" db="EMBL/GenBank/DDBJ databases">
        <authorList>
            <consortium name="The Broad Institute Genomics Platform"/>
            <person name="Cuomo C."/>
            <person name="Litvintseva A."/>
            <person name="Chen Y."/>
            <person name="Heitman J."/>
            <person name="Sun S."/>
            <person name="Springer D."/>
            <person name="Dromer F."/>
            <person name="Young S."/>
            <person name="Zeng Q."/>
            <person name="Gargeya S."/>
            <person name="Abouelleil A."/>
            <person name="Alvarado L."/>
            <person name="Chapman S.B."/>
            <person name="Gainer-Dewar J."/>
            <person name="Goldberg J."/>
            <person name="Griggs A."/>
            <person name="Gujja S."/>
            <person name="Hansen M."/>
            <person name="Howarth C."/>
            <person name="Imamovic A."/>
            <person name="Larimer J."/>
            <person name="Murphy C."/>
            <person name="Naylor J."/>
            <person name="Pearson M."/>
            <person name="Priest M."/>
            <person name="Roberts A."/>
            <person name="Saif S."/>
            <person name="Shea T."/>
            <person name="Sykes S."/>
            <person name="Wortman J."/>
            <person name="Nusbaum C."/>
            <person name="Birren B."/>
        </authorList>
    </citation>
    <scope>NUCLEOTIDE SEQUENCE</scope>
    <source>
        <strain evidence="3">IND107</strain>
    </source>
</reference>
<organism evidence="3 4">
    <name type="scientific">Cryptococcus tetragattii IND107</name>
    <dbReference type="NCBI Taxonomy" id="1296105"/>
    <lineage>
        <taxon>Eukaryota</taxon>
        <taxon>Fungi</taxon>
        <taxon>Dikarya</taxon>
        <taxon>Basidiomycota</taxon>
        <taxon>Agaricomycotina</taxon>
        <taxon>Tremellomycetes</taxon>
        <taxon>Tremellales</taxon>
        <taxon>Cryptococcaceae</taxon>
        <taxon>Cryptococcus</taxon>
        <taxon>Cryptococcus gattii species complex</taxon>
    </lineage>
</organism>
<evidence type="ECO:0000313" key="3">
    <source>
        <dbReference type="EMBL" id="KAL0240334.1"/>
    </source>
</evidence>
<evidence type="ECO:0000259" key="2">
    <source>
        <dbReference type="PROSITE" id="PS50076"/>
    </source>
</evidence>
<feature type="region of interest" description="Disordered" evidence="1">
    <location>
        <begin position="26"/>
        <end position="84"/>
    </location>
</feature>
<dbReference type="InterPro" id="IPR051100">
    <property type="entry name" value="DnaJ_subfamily_B/C"/>
</dbReference>
<dbReference type="RefSeq" id="XP_066610833.1">
    <property type="nucleotide sequence ID" value="XM_066761008.1"/>
</dbReference>
<dbReference type="GeneID" id="91993439"/>
<dbReference type="InterPro" id="IPR001623">
    <property type="entry name" value="DnaJ_domain"/>
</dbReference>
<feature type="region of interest" description="Disordered" evidence="1">
    <location>
        <begin position="311"/>
        <end position="332"/>
    </location>
</feature>
<dbReference type="SUPFAM" id="SSF46565">
    <property type="entry name" value="Chaperone J-domain"/>
    <property type="match status" value="1"/>
</dbReference>
<sequence length="332" mass="36609">MPSFQVAVRPLAVSSRLHPCAAHTWRRKAQTAAMSDDSLNQGSSSSYGASGSKAHPRKGKGRQDSLAQSYRFPEKGRNGGPPDPFEVMALDRSATQQEVKQQYYKLALLLHPDSCHPSSSPDHFAMLNKAYNLLSKQSSRSAFLKTGYGWDVSSTSGGTQSWSDSLMRAEIARRRSGGTAAWDSATRGYRDSDAGRGAWGGFDGSQGWRPYEDPSKGFSPPMSGSGEERYMSNPRFLAVVGVASAVIAWVHWHRLGYAAETHRDMLDKQNIDAARALAQARYEAATFGQVRREQIRRRVREAEVLKELEKAEQGHIATARPPTTVYPSSNRE</sequence>
<keyword evidence="4" id="KW-1185">Reference proteome</keyword>
<dbReference type="PROSITE" id="PS50076">
    <property type="entry name" value="DNAJ_2"/>
    <property type="match status" value="1"/>
</dbReference>
<reference evidence="3" key="2">
    <citation type="submission" date="2024-01" db="EMBL/GenBank/DDBJ databases">
        <title>Comparative genomics of Cryptococcus and Kwoniella reveals pathogenesis evolution and contrasting modes of karyotype evolution via chromosome fusion or intercentromeric recombination.</title>
        <authorList>
            <person name="Coelho M.A."/>
            <person name="David-Palma M."/>
            <person name="Shea T."/>
            <person name="Bowers K."/>
            <person name="Mcginley-Smith S."/>
            <person name="Mohammad A.W."/>
            <person name="Gnirke A."/>
            <person name="Yurkov A.M."/>
            <person name="Nowrousian M."/>
            <person name="Sun S."/>
            <person name="Cuomo C.A."/>
            <person name="Heitman J."/>
        </authorList>
    </citation>
    <scope>NUCLEOTIDE SEQUENCE</scope>
    <source>
        <strain evidence="3">IND107</strain>
    </source>
</reference>
<dbReference type="PANTHER" id="PTHR43908">
    <property type="entry name" value="AT29763P-RELATED"/>
    <property type="match status" value="1"/>
</dbReference>
<dbReference type="SMART" id="SM00271">
    <property type="entry name" value="DnaJ"/>
    <property type="match status" value="1"/>
</dbReference>
<evidence type="ECO:0000313" key="4">
    <source>
        <dbReference type="Proteomes" id="UP000054399"/>
    </source>
</evidence>
<name>A0ABR3BLK2_9TREE</name>
<protein>
    <recommendedName>
        <fullName evidence="2">J domain-containing protein</fullName>
    </recommendedName>
</protein>